<evidence type="ECO:0000256" key="2">
    <source>
        <dbReference type="ARBA" id="ARBA00022801"/>
    </source>
</evidence>
<dbReference type="EMBL" id="CP008944">
    <property type="protein sequence ID" value="AIG64164.1"/>
    <property type="molecule type" value="Genomic_DNA"/>
</dbReference>
<evidence type="ECO:0000313" key="7">
    <source>
        <dbReference type="EMBL" id="AIG64164.1"/>
    </source>
</evidence>
<evidence type="ECO:0000259" key="6">
    <source>
        <dbReference type="Pfam" id="PF00580"/>
    </source>
</evidence>
<dbReference type="Proteomes" id="UP000028504">
    <property type="component" value="Chromosome"/>
</dbReference>
<evidence type="ECO:0000256" key="3">
    <source>
        <dbReference type="ARBA" id="ARBA00022806"/>
    </source>
</evidence>
<evidence type="ECO:0000256" key="1">
    <source>
        <dbReference type="ARBA" id="ARBA00022741"/>
    </source>
</evidence>
<keyword evidence="3" id="KW-0347">Helicase</keyword>
<name>A0ABM5QN54_9CORY</name>
<dbReference type="SUPFAM" id="SSF52540">
    <property type="entry name" value="P-loop containing nucleoside triphosphate hydrolases"/>
    <property type="match status" value="1"/>
</dbReference>
<feature type="region of interest" description="Disordered" evidence="5">
    <location>
        <begin position="190"/>
        <end position="265"/>
    </location>
</feature>
<evidence type="ECO:0000256" key="5">
    <source>
        <dbReference type="SAM" id="MobiDB-lite"/>
    </source>
</evidence>
<sequence>MTIHKDLNIPHGLHAQVSNLVGELRAGTADLEAVPGSVDPRVRTVTIAAPAPAGDSGTTGHSGIAGDSGSADRSATTIVFSMSGRQDDLVLLYRVLPTAQALAEAPSLEISLNAVNGVTTVRRHEAAPSHAEGENVDPSVLTDQLGVDPAVAARVAADPEHVDQIVSSSPAWERDAVYGILAGMTPDEVLADLDLPPPTQSPANAAEFSAPATPATPPASSTPATPATPPEPTTPATTPNTPTRKEETDGDAHGVDKQKPQPPATEDDALIASLNTPAARMEFLLDPDEDELADILNHGTFSDWRVFLHPSQRQAVQAQFSGSGRISGGASTGKTVVVIHRARRLAGPDDAPTRVLVTTFTRALAESLSEQLNILDPAFPEAATYGAPGIYVSGIDALIVQVIRNSTIAEVTAATSRALGVQDLGTKPTPLGGWAEDDLWAEAAAQVAAQAAAQSGAWAGVEVSSRADAQVRAGG</sequence>
<evidence type="ECO:0000256" key="4">
    <source>
        <dbReference type="ARBA" id="ARBA00022840"/>
    </source>
</evidence>
<dbReference type="InterPro" id="IPR014016">
    <property type="entry name" value="UvrD-like_ATP-bd"/>
</dbReference>
<dbReference type="Pfam" id="PF00580">
    <property type="entry name" value="UvrD-helicase"/>
    <property type="match status" value="1"/>
</dbReference>
<dbReference type="InterPro" id="IPR027417">
    <property type="entry name" value="P-loop_NTPase"/>
</dbReference>
<proteinExistence type="predicted"/>
<feature type="compositionally biased region" description="Basic and acidic residues" evidence="5">
    <location>
        <begin position="243"/>
        <end position="259"/>
    </location>
</feature>
<accession>A0ABM5QN54</accession>
<keyword evidence="2" id="KW-0378">Hydrolase</keyword>
<evidence type="ECO:0000313" key="8">
    <source>
        <dbReference type="Proteomes" id="UP000028504"/>
    </source>
</evidence>
<keyword evidence="1" id="KW-0547">Nucleotide-binding</keyword>
<gene>
    <name evidence="7" type="ORF">CATYP_05520</name>
</gene>
<feature type="domain" description="UvrD-like helicase ATP-binding" evidence="6">
    <location>
        <begin position="309"/>
        <end position="378"/>
    </location>
</feature>
<keyword evidence="4" id="KW-0067">ATP-binding</keyword>
<feature type="compositionally biased region" description="Low complexity" evidence="5">
    <location>
        <begin position="201"/>
        <end position="225"/>
    </location>
</feature>
<organism evidence="7 8">
    <name type="scientific">Corynebacterium atypicum</name>
    <dbReference type="NCBI Taxonomy" id="191610"/>
    <lineage>
        <taxon>Bacteria</taxon>
        <taxon>Bacillati</taxon>
        <taxon>Actinomycetota</taxon>
        <taxon>Actinomycetes</taxon>
        <taxon>Mycobacteriales</taxon>
        <taxon>Corynebacteriaceae</taxon>
        <taxon>Corynebacterium</taxon>
    </lineage>
</organism>
<protein>
    <recommendedName>
        <fullName evidence="6">UvrD-like helicase ATP-binding domain-containing protein</fullName>
    </recommendedName>
</protein>
<reference evidence="7 8" key="1">
    <citation type="submission" date="2014-07" db="EMBL/GenBank/DDBJ databases">
        <title>Complete genome sequence of Corynebacterium atypicum DSM 44849: identifiction of the mycolic acid biosynthesis genes.</title>
        <authorList>
            <person name="Tippelt A."/>
            <person name="Mollmann S."/>
            <person name="Albersmeier A."/>
            <person name="Jaenicke S."/>
            <person name="Ruckert C."/>
            <person name="Tauch A."/>
        </authorList>
    </citation>
    <scope>NUCLEOTIDE SEQUENCE [LARGE SCALE GENOMIC DNA]</scope>
    <source>
        <strain evidence="7 8">R2070</strain>
    </source>
</reference>
<keyword evidence="8" id="KW-1185">Reference proteome</keyword>
<feature type="region of interest" description="Disordered" evidence="5">
    <location>
        <begin position="50"/>
        <end position="70"/>
    </location>
</feature>
<dbReference type="Gene3D" id="3.40.50.300">
    <property type="entry name" value="P-loop containing nucleotide triphosphate hydrolases"/>
    <property type="match status" value="1"/>
</dbReference>